<dbReference type="AlphaFoldDB" id="A0A392W092"/>
<dbReference type="Proteomes" id="UP000265520">
    <property type="component" value="Unassembled WGS sequence"/>
</dbReference>
<organism evidence="1 2">
    <name type="scientific">Trifolium medium</name>
    <dbReference type="NCBI Taxonomy" id="97028"/>
    <lineage>
        <taxon>Eukaryota</taxon>
        <taxon>Viridiplantae</taxon>
        <taxon>Streptophyta</taxon>
        <taxon>Embryophyta</taxon>
        <taxon>Tracheophyta</taxon>
        <taxon>Spermatophyta</taxon>
        <taxon>Magnoliopsida</taxon>
        <taxon>eudicotyledons</taxon>
        <taxon>Gunneridae</taxon>
        <taxon>Pentapetalae</taxon>
        <taxon>rosids</taxon>
        <taxon>fabids</taxon>
        <taxon>Fabales</taxon>
        <taxon>Fabaceae</taxon>
        <taxon>Papilionoideae</taxon>
        <taxon>50 kb inversion clade</taxon>
        <taxon>NPAAA clade</taxon>
        <taxon>Hologalegina</taxon>
        <taxon>IRL clade</taxon>
        <taxon>Trifolieae</taxon>
        <taxon>Trifolium</taxon>
    </lineage>
</organism>
<name>A0A392W092_9FABA</name>
<feature type="non-terminal residue" evidence="1">
    <location>
        <position position="1"/>
    </location>
</feature>
<proteinExistence type="predicted"/>
<protein>
    <submittedName>
        <fullName evidence="1">Uncharacterized protein</fullName>
    </submittedName>
</protein>
<dbReference type="EMBL" id="LXQA011319631">
    <property type="protein sequence ID" value="MCI93113.1"/>
    <property type="molecule type" value="Genomic_DNA"/>
</dbReference>
<evidence type="ECO:0000313" key="1">
    <source>
        <dbReference type="EMBL" id="MCI93113.1"/>
    </source>
</evidence>
<reference evidence="1 2" key="1">
    <citation type="journal article" date="2018" name="Front. Plant Sci.">
        <title>Red Clover (Trifolium pratense) and Zigzag Clover (T. medium) - A Picture of Genomic Similarities and Differences.</title>
        <authorList>
            <person name="Dluhosova J."/>
            <person name="Istvanek J."/>
            <person name="Nedelnik J."/>
            <person name="Repkova J."/>
        </authorList>
    </citation>
    <scope>NUCLEOTIDE SEQUENCE [LARGE SCALE GENOMIC DNA]</scope>
    <source>
        <strain evidence="2">cv. 10/8</strain>
        <tissue evidence="1">Leaf</tissue>
    </source>
</reference>
<comment type="caution">
    <text evidence="1">The sequence shown here is derived from an EMBL/GenBank/DDBJ whole genome shotgun (WGS) entry which is preliminary data.</text>
</comment>
<keyword evidence="2" id="KW-1185">Reference proteome</keyword>
<accession>A0A392W092</accession>
<sequence>GEVIVIKKEGFKIKETGKTGNSSGERIVPETEHTQLTQIG</sequence>
<evidence type="ECO:0000313" key="2">
    <source>
        <dbReference type="Proteomes" id="UP000265520"/>
    </source>
</evidence>